<dbReference type="Gene3D" id="3.30.300.160">
    <property type="entry name" value="Type II secretion system, protein E, N-terminal domain"/>
    <property type="match status" value="1"/>
</dbReference>
<dbReference type="Proteomes" id="UP001165962">
    <property type="component" value="Unassembled WGS sequence"/>
</dbReference>
<keyword evidence="3" id="KW-0067">ATP-binding</keyword>
<reference evidence="6" key="1">
    <citation type="submission" date="2020-03" db="EMBL/GenBank/DDBJ databases">
        <title>Draft sequencing of Paenibacilllus sp. S3N08.</title>
        <authorList>
            <person name="Kim D.-U."/>
        </authorList>
    </citation>
    <scope>NUCLEOTIDE SEQUENCE</scope>
    <source>
        <strain evidence="6">S3N08</strain>
    </source>
</reference>
<evidence type="ECO:0000256" key="1">
    <source>
        <dbReference type="ARBA" id="ARBA00006611"/>
    </source>
</evidence>
<dbReference type="InterPro" id="IPR027417">
    <property type="entry name" value="P-loop_NTPase"/>
</dbReference>
<gene>
    <name evidence="6" type="ORF">G9U52_07010</name>
</gene>
<comment type="caution">
    <text evidence="6">The sequence shown here is derived from an EMBL/GenBank/DDBJ whole genome shotgun (WGS) entry which is preliminary data.</text>
</comment>
<evidence type="ECO:0000256" key="2">
    <source>
        <dbReference type="ARBA" id="ARBA00022741"/>
    </source>
</evidence>
<dbReference type="Gene3D" id="3.40.50.300">
    <property type="entry name" value="P-loop containing nucleotide triphosphate hydrolases"/>
    <property type="match status" value="1"/>
</dbReference>
<dbReference type="Gene3D" id="3.30.450.90">
    <property type="match status" value="1"/>
</dbReference>
<evidence type="ECO:0000313" key="7">
    <source>
        <dbReference type="Proteomes" id="UP001165962"/>
    </source>
</evidence>
<dbReference type="InterPro" id="IPR001482">
    <property type="entry name" value="T2SS/T4SS_dom"/>
</dbReference>
<dbReference type="InterPro" id="IPR037257">
    <property type="entry name" value="T2SS_E_N_sf"/>
</dbReference>
<sequence>MRSGKVTQQQLDEAVKRQQLTKKSINETLVEIGAITERQMVEILEVQLGLPSVQLYETEIDRSVVLSITEAVARKYCLIPIQRQGGKIKVAIADPLNYEAIEEVRLLTGSMIQPLIAAKSEIEEAIRQHYRLEDSMGGLLEEADFSPESNLDEEQDEQSAPIIRMVHQIIQSAVLQKASDIHIDPQEKQVLVRYRLDGMLQTEKQMPKSMQNVLTARLKIMAKLNIAEKRLPQDGRIHMKIEKATIDIRVSTLPTVFGESIVLRILDQSAGIKKINELHFSESNDRNFERMIQKPYGLLLISGPTGSGKTSTLYSALGQLNRPDVKIVTIEDPVEYNLQGITQVHVNPQIGLTFAVGLRSILRQDPNIVMVGEVRDTETAEIVVRASLTGHLVLSTIHTNNALSAIHRLNDMGIDRYLIAPALSCVVAQRLVRKVCASCAQFLPAREDEFRLFEENGLLDSSEGPLFVTKGKGCGACNHTGYSGRIAIQEVLVVDEQLRRLIIQHRPLEEMEQHLRETGYETLLVDGLRKAQQGLTTVEEVIKAVSDE</sequence>
<dbReference type="Pfam" id="PF00437">
    <property type="entry name" value="T2SSE"/>
    <property type="match status" value="1"/>
</dbReference>
<dbReference type="SUPFAM" id="SSF160246">
    <property type="entry name" value="EspE N-terminal domain-like"/>
    <property type="match status" value="1"/>
</dbReference>
<feature type="domain" description="Type II secretion system protein GspE N-terminal" evidence="5">
    <location>
        <begin position="48"/>
        <end position="135"/>
    </location>
</feature>
<feature type="domain" description="Bacterial type II secretion system protein E" evidence="4">
    <location>
        <begin position="156"/>
        <end position="542"/>
    </location>
</feature>
<dbReference type="InterPro" id="IPR007831">
    <property type="entry name" value="T2SS_GspE_N"/>
</dbReference>
<evidence type="ECO:0000313" key="6">
    <source>
        <dbReference type="EMBL" id="NHN29582.1"/>
    </source>
</evidence>
<keyword evidence="7" id="KW-1185">Reference proteome</keyword>
<dbReference type="EMBL" id="JAAOIW010000002">
    <property type="protein sequence ID" value="NHN29582.1"/>
    <property type="molecule type" value="Genomic_DNA"/>
</dbReference>
<dbReference type="PANTHER" id="PTHR30258">
    <property type="entry name" value="TYPE II SECRETION SYSTEM PROTEIN GSPE-RELATED"/>
    <property type="match status" value="1"/>
</dbReference>
<evidence type="ECO:0000256" key="3">
    <source>
        <dbReference type="ARBA" id="ARBA00022840"/>
    </source>
</evidence>
<dbReference type="SUPFAM" id="SSF52540">
    <property type="entry name" value="P-loop containing nucleoside triphosphate hydrolases"/>
    <property type="match status" value="1"/>
</dbReference>
<evidence type="ECO:0000259" key="5">
    <source>
        <dbReference type="Pfam" id="PF05157"/>
    </source>
</evidence>
<dbReference type="CDD" id="cd01129">
    <property type="entry name" value="PulE-GspE-like"/>
    <property type="match status" value="1"/>
</dbReference>
<protein>
    <submittedName>
        <fullName evidence="6">Type II/IV secretion system protein</fullName>
    </submittedName>
</protein>
<accession>A0ABX0J0B5</accession>
<evidence type="ECO:0000259" key="4">
    <source>
        <dbReference type="Pfam" id="PF00437"/>
    </source>
</evidence>
<keyword evidence="2" id="KW-0547">Nucleotide-binding</keyword>
<dbReference type="Pfam" id="PF05157">
    <property type="entry name" value="MshEN"/>
    <property type="match status" value="1"/>
</dbReference>
<organism evidence="6 7">
    <name type="scientific">Paenibacillus agricola</name>
    <dbReference type="NCBI Taxonomy" id="2716264"/>
    <lineage>
        <taxon>Bacteria</taxon>
        <taxon>Bacillati</taxon>
        <taxon>Bacillota</taxon>
        <taxon>Bacilli</taxon>
        <taxon>Bacillales</taxon>
        <taxon>Paenibacillaceae</taxon>
        <taxon>Paenibacillus</taxon>
    </lineage>
</organism>
<name>A0ABX0J0B5_9BACL</name>
<proteinExistence type="inferred from homology"/>
<dbReference type="PANTHER" id="PTHR30258:SF1">
    <property type="entry name" value="PROTEIN TRANSPORT PROTEIN HOFB HOMOLOG"/>
    <property type="match status" value="1"/>
</dbReference>
<comment type="similarity">
    <text evidence="1">Belongs to the GSP E family.</text>
</comment>